<proteinExistence type="predicted"/>
<evidence type="ECO:0000259" key="1">
    <source>
        <dbReference type="Pfam" id="PF01965"/>
    </source>
</evidence>
<dbReference type="InterPro" id="IPR006287">
    <property type="entry name" value="DJ-1"/>
</dbReference>
<keyword evidence="3" id="KW-1185">Reference proteome</keyword>
<dbReference type="EMBL" id="CP025057">
    <property type="protein sequence ID" value="AUB31447.1"/>
    <property type="molecule type" value="Genomic_DNA"/>
</dbReference>
<dbReference type="PANTHER" id="PTHR48094:SF12">
    <property type="entry name" value="PARKINSON DISEASE PROTEIN 7 HOMOLOG"/>
    <property type="match status" value="1"/>
</dbReference>
<dbReference type="Gene3D" id="3.40.50.880">
    <property type="match status" value="1"/>
</dbReference>
<dbReference type="NCBIfam" id="TIGR01383">
    <property type="entry name" value="not_thiJ"/>
    <property type="match status" value="1"/>
</dbReference>
<dbReference type="OrthoDB" id="9800516at2"/>
<dbReference type="KEGG" id="sfz:SFLOR_v1c03950"/>
<evidence type="ECO:0000313" key="2">
    <source>
        <dbReference type="EMBL" id="AUB31447.1"/>
    </source>
</evidence>
<dbReference type="RefSeq" id="WP_100916439.1">
    <property type="nucleotide sequence ID" value="NZ_CP025057.1"/>
</dbReference>
<dbReference type="GO" id="GO:0005737">
    <property type="term" value="C:cytoplasm"/>
    <property type="evidence" value="ECO:0007669"/>
    <property type="project" value="TreeGrafter"/>
</dbReference>
<reference evidence="2 3" key="1">
    <citation type="submission" date="2017-12" db="EMBL/GenBank/DDBJ databases">
        <title>Complete genome sequence of Spiroplasma floricola 23-6 (ATCC 29989).</title>
        <authorList>
            <person name="Tsai Y.-M."/>
            <person name="Wu P.-S."/>
            <person name="Lo W.-S."/>
            <person name="Kuo C.-H."/>
        </authorList>
    </citation>
    <scope>NUCLEOTIDE SEQUENCE [LARGE SCALE GENOMIC DNA]</scope>
    <source>
        <strain evidence="2 3">23-6</strain>
    </source>
</reference>
<dbReference type="PANTHER" id="PTHR48094">
    <property type="entry name" value="PROTEIN/NUCLEIC ACID DEGLYCASE DJ-1-RELATED"/>
    <property type="match status" value="1"/>
</dbReference>
<name>A0A2K8SDA1_9MOLU</name>
<dbReference type="InterPro" id="IPR050325">
    <property type="entry name" value="Prot/Nucl_acid_deglycase"/>
</dbReference>
<gene>
    <name evidence="2" type="primary">thiJ</name>
    <name evidence="2" type="ORF">SFLOR_v1c03950</name>
</gene>
<organism evidence="2 3">
    <name type="scientific">Spiroplasma floricola 23-6</name>
    <dbReference type="NCBI Taxonomy" id="1336749"/>
    <lineage>
        <taxon>Bacteria</taxon>
        <taxon>Bacillati</taxon>
        <taxon>Mycoplasmatota</taxon>
        <taxon>Mollicutes</taxon>
        <taxon>Entomoplasmatales</taxon>
        <taxon>Spiroplasmataceae</taxon>
        <taxon>Spiroplasma</taxon>
    </lineage>
</organism>
<dbReference type="SUPFAM" id="SSF52317">
    <property type="entry name" value="Class I glutamine amidotransferase-like"/>
    <property type="match status" value="1"/>
</dbReference>
<dbReference type="Proteomes" id="UP000231823">
    <property type="component" value="Chromosome"/>
</dbReference>
<accession>A0A2K8SDA1</accession>
<dbReference type="Pfam" id="PF01965">
    <property type="entry name" value="DJ-1_PfpI"/>
    <property type="match status" value="1"/>
</dbReference>
<dbReference type="CDD" id="cd03135">
    <property type="entry name" value="GATase1_DJ-1"/>
    <property type="match status" value="1"/>
</dbReference>
<sequence>MANVAIFVANGFEDTEVVATVDVLRRAEKLFNGSFPIVDIVSISDSKQVKGSWNIEIKADKLISEIDFSKYDCLILPGGLVGVEHLKENDVLMSAIEKHAKENKVVAAICAAPQILGKLELVNGIEVTHYPGCTQYLDKAIKKPHMSAIADKNIITGSSIGGALQFALQIVDHFTSTEQMLKLHESLVFNY</sequence>
<feature type="domain" description="DJ-1/PfpI" evidence="1">
    <location>
        <begin position="3"/>
        <end position="172"/>
    </location>
</feature>
<dbReference type="AlphaFoldDB" id="A0A2K8SDA1"/>
<protein>
    <submittedName>
        <fullName evidence="2">Protein deglycase</fullName>
    </submittedName>
</protein>
<dbReference type="InterPro" id="IPR002818">
    <property type="entry name" value="DJ-1/PfpI"/>
</dbReference>
<dbReference type="InterPro" id="IPR029062">
    <property type="entry name" value="Class_I_gatase-like"/>
</dbReference>
<evidence type="ECO:0000313" key="3">
    <source>
        <dbReference type="Proteomes" id="UP000231823"/>
    </source>
</evidence>